<name>A0AB35UKJ4_9FIRM</name>
<gene>
    <name evidence="2" type="ORF">MQE39_10895</name>
</gene>
<dbReference type="GO" id="GO:0003677">
    <property type="term" value="F:DNA binding"/>
    <property type="evidence" value="ECO:0007669"/>
    <property type="project" value="InterPro"/>
</dbReference>
<dbReference type="CDD" id="cd00093">
    <property type="entry name" value="HTH_XRE"/>
    <property type="match status" value="1"/>
</dbReference>
<dbReference type="SUPFAM" id="SSF47413">
    <property type="entry name" value="lambda repressor-like DNA-binding domains"/>
    <property type="match status" value="1"/>
</dbReference>
<dbReference type="Proteomes" id="UP001276902">
    <property type="component" value="Unassembled WGS sequence"/>
</dbReference>
<protein>
    <submittedName>
        <fullName evidence="2">Helix-turn-helix transcriptional regulator</fullName>
    </submittedName>
</protein>
<accession>A0AB35UKJ4</accession>
<dbReference type="InterPro" id="IPR010982">
    <property type="entry name" value="Lambda_DNA-bd_dom_sf"/>
</dbReference>
<dbReference type="EMBL" id="JALDAW010000016">
    <property type="protein sequence ID" value="MDY5168622.1"/>
    <property type="molecule type" value="Genomic_DNA"/>
</dbReference>
<dbReference type="AlphaFoldDB" id="A0AB35UKJ4"/>
<dbReference type="RefSeq" id="WP_320883845.1">
    <property type="nucleotide sequence ID" value="NZ_BAABZA010000010.1"/>
</dbReference>
<evidence type="ECO:0000259" key="1">
    <source>
        <dbReference type="PROSITE" id="PS50943"/>
    </source>
</evidence>
<dbReference type="Pfam" id="PF13443">
    <property type="entry name" value="HTH_26"/>
    <property type="match status" value="1"/>
</dbReference>
<dbReference type="SMART" id="SM00530">
    <property type="entry name" value="HTH_XRE"/>
    <property type="match status" value="1"/>
</dbReference>
<dbReference type="InterPro" id="IPR001387">
    <property type="entry name" value="Cro/C1-type_HTH"/>
</dbReference>
<sequence>MAEFGKVVMHLNDMIKARGISKTQLSYMAQLQRTQLNNYCNGKIVRIDFDILGRLCTALDCDICDLLEYIPPKK</sequence>
<dbReference type="Gene3D" id="1.10.260.40">
    <property type="entry name" value="lambda repressor-like DNA-binding domains"/>
    <property type="match status" value="1"/>
</dbReference>
<proteinExistence type="predicted"/>
<dbReference type="PROSITE" id="PS50943">
    <property type="entry name" value="HTH_CROC1"/>
    <property type="match status" value="1"/>
</dbReference>
<organism evidence="2 3">
    <name type="scientific">Dielma fastidiosa</name>
    <dbReference type="NCBI Taxonomy" id="1034346"/>
    <lineage>
        <taxon>Bacteria</taxon>
        <taxon>Bacillati</taxon>
        <taxon>Bacillota</taxon>
        <taxon>Erysipelotrichia</taxon>
        <taxon>Erysipelotrichales</taxon>
        <taxon>Erysipelotrichaceae</taxon>
        <taxon>Dielma</taxon>
    </lineage>
</organism>
<comment type="caution">
    <text evidence="2">The sequence shown here is derived from an EMBL/GenBank/DDBJ whole genome shotgun (WGS) entry which is preliminary data.</text>
</comment>
<evidence type="ECO:0000313" key="2">
    <source>
        <dbReference type="EMBL" id="MDY5168622.1"/>
    </source>
</evidence>
<reference evidence="2" key="1">
    <citation type="submission" date="2022-03" db="EMBL/GenBank/DDBJ databases">
        <title>First case of bacteraemia caused by Dielma fastidiosa in a patient hospitalised with diverticulitis.</title>
        <authorList>
            <person name="Forman-Ankjaer B."/>
            <person name="Hvid-Jensen F."/>
            <person name="Kobel C.M."/>
            <person name="Greve T."/>
        </authorList>
    </citation>
    <scope>NUCLEOTIDE SEQUENCE</scope>
    <source>
        <strain evidence="2">AUH_DF_2021</strain>
    </source>
</reference>
<feature type="domain" description="HTH cro/C1-type" evidence="1">
    <location>
        <begin position="11"/>
        <end position="66"/>
    </location>
</feature>
<evidence type="ECO:0000313" key="3">
    <source>
        <dbReference type="Proteomes" id="UP001276902"/>
    </source>
</evidence>